<evidence type="ECO:0000313" key="3">
    <source>
        <dbReference type="EMBL" id="MFE8697314.1"/>
    </source>
</evidence>
<dbReference type="NCBIfam" id="TIGR04087">
    <property type="entry name" value="YqxM_for_SipW"/>
    <property type="match status" value="1"/>
</dbReference>
<dbReference type="NCBIfam" id="TIGR04088">
    <property type="entry name" value="cognate_SipW"/>
    <property type="match status" value="1"/>
</dbReference>
<feature type="compositionally biased region" description="Basic and acidic residues" evidence="1">
    <location>
        <begin position="188"/>
        <end position="201"/>
    </location>
</feature>
<keyword evidence="2" id="KW-0472">Membrane</keyword>
<dbReference type="Proteomes" id="UP001601058">
    <property type="component" value="Unassembled WGS sequence"/>
</dbReference>
<comment type="caution">
    <text evidence="3">The sequence shown here is derived from an EMBL/GenBank/DDBJ whole genome shotgun (WGS) entry which is preliminary data.</text>
</comment>
<evidence type="ECO:0000256" key="2">
    <source>
        <dbReference type="SAM" id="Phobius"/>
    </source>
</evidence>
<accession>A0ABW6K0P5</accession>
<dbReference type="InterPro" id="IPR023833">
    <property type="entry name" value="Signal_pept_SipW-depend-type"/>
</dbReference>
<proteinExistence type="predicted"/>
<keyword evidence="4" id="KW-1185">Reference proteome</keyword>
<sequence length="241" mass="26947">MRYGRLQKFGKKNKLLWVFVKIAAAWYLLIGMSTAITGQTNAFFSDANEVNGTIAAGIWLSSLSIEQETLSGNDISAQITNSGAEMKSTGTYEVYYIETGDPQNGEKLFEGAFDKLNENQKTDVKYTPEKNGVYKFKAYDENDVNHAVWSSVIAVTTLEQIDPEALDKQEEEIETPIVEDPKEEVEIDKDIIEIPPDKKAEQPPNQDNEDKTIEEPIQEVPVIDPPSTPVEPPSDEQKNSN</sequence>
<feature type="transmembrane region" description="Helical" evidence="2">
    <location>
        <begin position="15"/>
        <end position="36"/>
    </location>
</feature>
<dbReference type="InterPro" id="IPR023848">
    <property type="entry name" value="TasA"/>
</dbReference>
<feature type="region of interest" description="Disordered" evidence="1">
    <location>
        <begin position="167"/>
        <end position="241"/>
    </location>
</feature>
<protein>
    <submittedName>
        <fullName evidence="3">Amyloid fiber anchoring/assembly protein TapA</fullName>
    </submittedName>
</protein>
<keyword evidence="2" id="KW-1133">Transmembrane helix</keyword>
<dbReference type="RefSeq" id="WP_389220359.1">
    <property type="nucleotide sequence ID" value="NZ_JBIACJ010000006.1"/>
</dbReference>
<evidence type="ECO:0000256" key="1">
    <source>
        <dbReference type="SAM" id="MobiDB-lite"/>
    </source>
</evidence>
<gene>
    <name evidence="3" type="primary">tapA</name>
    <name evidence="3" type="ORF">ACFYKT_13300</name>
</gene>
<name>A0ABW6K0P5_9BACI</name>
<keyword evidence="2" id="KW-0812">Transmembrane</keyword>
<dbReference type="EMBL" id="JBIACJ010000006">
    <property type="protein sequence ID" value="MFE8697314.1"/>
    <property type="molecule type" value="Genomic_DNA"/>
</dbReference>
<organism evidence="3 4">
    <name type="scientific">Cytobacillus mangrovibacter</name>
    <dbReference type="NCBI Taxonomy" id="3299024"/>
    <lineage>
        <taxon>Bacteria</taxon>
        <taxon>Bacillati</taxon>
        <taxon>Bacillota</taxon>
        <taxon>Bacilli</taxon>
        <taxon>Bacillales</taxon>
        <taxon>Bacillaceae</taxon>
        <taxon>Cytobacillus</taxon>
    </lineage>
</organism>
<reference evidence="3 4" key="1">
    <citation type="submission" date="2024-08" db="EMBL/GenBank/DDBJ databases">
        <title>Two novel Cytobacillus novel species.</title>
        <authorList>
            <person name="Liu G."/>
        </authorList>
    </citation>
    <scope>NUCLEOTIDE SEQUENCE [LARGE SCALE GENOMIC DNA]</scope>
    <source>
        <strain evidence="3 4">FJAT-53684</strain>
    </source>
</reference>
<evidence type="ECO:0000313" key="4">
    <source>
        <dbReference type="Proteomes" id="UP001601058"/>
    </source>
</evidence>
<feature type="compositionally biased region" description="Pro residues" evidence="1">
    <location>
        <begin position="223"/>
        <end position="232"/>
    </location>
</feature>